<evidence type="ECO:0008006" key="4">
    <source>
        <dbReference type="Google" id="ProtNLM"/>
    </source>
</evidence>
<protein>
    <recommendedName>
        <fullName evidence="4">Ribosomal protein L1</fullName>
    </recommendedName>
</protein>
<dbReference type="CDD" id="cd00403">
    <property type="entry name" value="Ribosomal_L1"/>
    <property type="match status" value="1"/>
</dbReference>
<evidence type="ECO:0000256" key="1">
    <source>
        <dbReference type="SAM" id="MobiDB-lite"/>
    </source>
</evidence>
<evidence type="ECO:0000313" key="2">
    <source>
        <dbReference type="EMBL" id="CAH0397921.1"/>
    </source>
</evidence>
<reference evidence="2" key="1">
    <citation type="submission" date="2021-12" db="EMBL/GenBank/DDBJ databases">
        <authorList>
            <person name="King R."/>
        </authorList>
    </citation>
    <scope>NUCLEOTIDE SEQUENCE</scope>
</reference>
<dbReference type="Proteomes" id="UP001153292">
    <property type="component" value="Chromosome 10"/>
</dbReference>
<feature type="region of interest" description="Disordered" evidence="1">
    <location>
        <begin position="344"/>
        <end position="389"/>
    </location>
</feature>
<gene>
    <name evidence="2" type="ORF">CHILSU_LOCUS1021</name>
</gene>
<sequence length="389" mass="44298">MVSSKSILQNNTKKENLIKNKVVDKIKKPRKNKVMEKTEGEHKRKKVSIKAIIQDEKVVQKKKKVKFIMPSKYVTESIVESCLNAINQLAAITKKKNAIFEDEQPIFAEIHCIKIQTSKGNVKFVFPHSTASSSGEVCLITPDLKKGRKIDHEPTVDHWEEILRNAGITSVKTVLPMRQLRVEYDQFELKRRLLTQHDFIMVDTRVLNHVSHILGKMFFKKHNMLIPVRLNEKKKDIKMAVDIGLRTSMLRLSEGPTSVILIGHTGMSKENLKENVLSLVKQIQDKYPGGEANIRSIALKLPLSLSVPLYITLRPSNSVVNPPKMRMKKPKTFRDFEDELSTIPNSRVRVAPDGTVSLSKQESSASDEEEPTDEKEEVSDNDEESDNKE</sequence>
<dbReference type="Gene3D" id="3.30.190.20">
    <property type="match status" value="1"/>
</dbReference>
<dbReference type="Pfam" id="PF00687">
    <property type="entry name" value="Ribosomal_L1"/>
    <property type="match status" value="1"/>
</dbReference>
<name>A0ABN8AVJ0_CHISP</name>
<keyword evidence="3" id="KW-1185">Reference proteome</keyword>
<evidence type="ECO:0000313" key="3">
    <source>
        <dbReference type="Proteomes" id="UP001153292"/>
    </source>
</evidence>
<dbReference type="InterPro" id="IPR023674">
    <property type="entry name" value="Ribosomal_uL1-like"/>
</dbReference>
<dbReference type="InterPro" id="IPR028364">
    <property type="entry name" value="Ribosomal_uL1/biogenesis"/>
</dbReference>
<organism evidence="2 3">
    <name type="scientific">Chilo suppressalis</name>
    <name type="common">Asiatic rice borer moth</name>
    <dbReference type="NCBI Taxonomy" id="168631"/>
    <lineage>
        <taxon>Eukaryota</taxon>
        <taxon>Metazoa</taxon>
        <taxon>Ecdysozoa</taxon>
        <taxon>Arthropoda</taxon>
        <taxon>Hexapoda</taxon>
        <taxon>Insecta</taxon>
        <taxon>Pterygota</taxon>
        <taxon>Neoptera</taxon>
        <taxon>Endopterygota</taxon>
        <taxon>Lepidoptera</taxon>
        <taxon>Glossata</taxon>
        <taxon>Ditrysia</taxon>
        <taxon>Pyraloidea</taxon>
        <taxon>Crambidae</taxon>
        <taxon>Crambinae</taxon>
        <taxon>Chilo</taxon>
    </lineage>
</organism>
<proteinExistence type="predicted"/>
<feature type="compositionally biased region" description="Acidic residues" evidence="1">
    <location>
        <begin position="365"/>
        <end position="389"/>
    </location>
</feature>
<dbReference type="EMBL" id="OU963903">
    <property type="protein sequence ID" value="CAH0397921.1"/>
    <property type="molecule type" value="Genomic_DNA"/>
</dbReference>
<dbReference type="SUPFAM" id="SSF56808">
    <property type="entry name" value="Ribosomal protein L1"/>
    <property type="match status" value="1"/>
</dbReference>
<accession>A0ABN8AVJ0</accession>